<evidence type="ECO:0000256" key="1">
    <source>
        <dbReference type="ARBA" id="ARBA00004442"/>
    </source>
</evidence>
<dbReference type="SUPFAM" id="SSF48452">
    <property type="entry name" value="TPR-like"/>
    <property type="match status" value="1"/>
</dbReference>
<dbReference type="EMBL" id="CP003349">
    <property type="protein sequence ID" value="AFD05760.1"/>
    <property type="molecule type" value="Genomic_DNA"/>
</dbReference>
<dbReference type="InterPro" id="IPR012944">
    <property type="entry name" value="SusD_RagB_dom"/>
</dbReference>
<keyword evidence="10" id="KW-1185">Reference proteome</keyword>
<evidence type="ECO:0000256" key="6">
    <source>
        <dbReference type="SAM" id="SignalP"/>
    </source>
</evidence>
<sequence>MKRIITIGALSLSLLATSACNNYLDIQPVGKVIPQTAEDFRALLTNAYSTFPTHKSYLALRTDELLLDENSEDIPNLRDIYLWNDGNPDEKTIPMPWTQVYKTIFFANSVIADAESKAGKNETVNQIRGEAHLMRAYCHFELLNLYAKPYNKATAATDKGIPISTSIDIEQKYVSSPVEKVYSQIFADVAAAKKLLNKASFDAGYNYRFTTRSLAAFEARIYLYRGEWDKALTAAETGLQLNSTLEDLNDAASKSPSHYQSKESIQAMENTMNSIVTRTSFISPHLIGIYSAGNDLRLAKYFANNGSNYSSAKGNGPEFKVSFRNGELYLIKAEAAARTGKDAIAREALLALEVKRLIPTYFTTQKQLIDGLSGENLVNEILKERERELALEGHRWYDLRRTDQIEIKHTALEKNATLIKNDPRYTIRVPKEALVNNPDL</sequence>
<evidence type="ECO:0000313" key="9">
    <source>
        <dbReference type="EMBL" id="AFD05760.1"/>
    </source>
</evidence>
<dbReference type="KEGG" id="scn:Solca_0635"/>
<feature type="domain" description="RagB/SusD" evidence="7">
    <location>
        <begin position="297"/>
        <end position="406"/>
    </location>
</feature>
<gene>
    <name evidence="9" type="ordered locus">Solca_0635</name>
</gene>
<keyword evidence="5" id="KW-0998">Cell outer membrane</keyword>
<dbReference type="Proteomes" id="UP000007590">
    <property type="component" value="Chromosome"/>
</dbReference>
<reference evidence="9" key="1">
    <citation type="submission" date="2012-02" db="EMBL/GenBank/DDBJ databases">
        <title>The complete genome of Solitalea canadensis DSM 3403.</title>
        <authorList>
            <consortium name="US DOE Joint Genome Institute (JGI-PGF)"/>
            <person name="Lucas S."/>
            <person name="Copeland A."/>
            <person name="Lapidus A."/>
            <person name="Glavina del Rio T."/>
            <person name="Dalin E."/>
            <person name="Tice H."/>
            <person name="Bruce D."/>
            <person name="Goodwin L."/>
            <person name="Pitluck S."/>
            <person name="Peters L."/>
            <person name="Ovchinnikova G."/>
            <person name="Lu M."/>
            <person name="Kyrpides N."/>
            <person name="Mavromatis K."/>
            <person name="Ivanova N."/>
            <person name="Brettin T."/>
            <person name="Detter J.C."/>
            <person name="Han C."/>
            <person name="Larimer F."/>
            <person name="Land M."/>
            <person name="Hauser L."/>
            <person name="Markowitz V."/>
            <person name="Cheng J.-F."/>
            <person name="Hugenholtz P."/>
            <person name="Woyke T."/>
            <person name="Wu D."/>
            <person name="Spring S."/>
            <person name="Schroeder M."/>
            <person name="Kopitz M."/>
            <person name="Brambilla E."/>
            <person name="Klenk H.-P."/>
            <person name="Eisen J.A."/>
        </authorList>
    </citation>
    <scope>NUCLEOTIDE SEQUENCE</scope>
    <source>
        <strain evidence="9">DSM 3403</strain>
    </source>
</reference>
<evidence type="ECO:0000259" key="8">
    <source>
        <dbReference type="Pfam" id="PF14322"/>
    </source>
</evidence>
<feature type="chain" id="PRO_5003615453" evidence="6">
    <location>
        <begin position="19"/>
        <end position="440"/>
    </location>
</feature>
<feature type="signal peptide" evidence="6">
    <location>
        <begin position="1"/>
        <end position="18"/>
    </location>
</feature>
<dbReference type="AlphaFoldDB" id="H8KY22"/>
<dbReference type="RefSeq" id="WP_014678988.1">
    <property type="nucleotide sequence ID" value="NC_017770.1"/>
</dbReference>
<comment type="subcellular location">
    <subcellularLocation>
        <location evidence="1">Cell outer membrane</location>
    </subcellularLocation>
</comment>
<evidence type="ECO:0000256" key="5">
    <source>
        <dbReference type="ARBA" id="ARBA00023237"/>
    </source>
</evidence>
<feature type="domain" description="SusD-like N-terminal" evidence="8">
    <location>
        <begin position="23"/>
        <end position="223"/>
    </location>
</feature>
<dbReference type="HOGENOM" id="CLU_015553_3_0_10"/>
<dbReference type="InterPro" id="IPR011990">
    <property type="entry name" value="TPR-like_helical_dom_sf"/>
</dbReference>
<comment type="similarity">
    <text evidence="2">Belongs to the SusD family.</text>
</comment>
<evidence type="ECO:0000256" key="2">
    <source>
        <dbReference type="ARBA" id="ARBA00006275"/>
    </source>
</evidence>
<dbReference type="OrthoDB" id="697229at2"/>
<evidence type="ECO:0000313" key="10">
    <source>
        <dbReference type="Proteomes" id="UP000007590"/>
    </source>
</evidence>
<evidence type="ECO:0000259" key="7">
    <source>
        <dbReference type="Pfam" id="PF07980"/>
    </source>
</evidence>
<name>H8KY22_SOLCM</name>
<dbReference type="Pfam" id="PF14322">
    <property type="entry name" value="SusD-like_3"/>
    <property type="match status" value="1"/>
</dbReference>
<dbReference type="InterPro" id="IPR033985">
    <property type="entry name" value="SusD-like_N"/>
</dbReference>
<protein>
    <submittedName>
        <fullName evidence="9">RagB/SusD family protein</fullName>
    </submittedName>
</protein>
<proteinExistence type="inferred from homology"/>
<dbReference type="CDD" id="cd08977">
    <property type="entry name" value="SusD"/>
    <property type="match status" value="1"/>
</dbReference>
<dbReference type="Gene3D" id="1.25.40.390">
    <property type="match status" value="1"/>
</dbReference>
<dbReference type="Pfam" id="PF07980">
    <property type="entry name" value="SusD_RagB"/>
    <property type="match status" value="1"/>
</dbReference>
<keyword evidence="3 6" id="KW-0732">Signal</keyword>
<dbReference type="PROSITE" id="PS51257">
    <property type="entry name" value="PROKAR_LIPOPROTEIN"/>
    <property type="match status" value="1"/>
</dbReference>
<organism evidence="9 10">
    <name type="scientific">Solitalea canadensis (strain ATCC 29591 / DSM 3403 / JCM 21819 / LMG 8368 / NBRC 15130 / NCIMB 12057 / USAM 9D)</name>
    <name type="common">Flexibacter canadensis</name>
    <dbReference type="NCBI Taxonomy" id="929556"/>
    <lineage>
        <taxon>Bacteria</taxon>
        <taxon>Pseudomonadati</taxon>
        <taxon>Bacteroidota</taxon>
        <taxon>Sphingobacteriia</taxon>
        <taxon>Sphingobacteriales</taxon>
        <taxon>Sphingobacteriaceae</taxon>
        <taxon>Solitalea</taxon>
    </lineage>
</organism>
<dbReference type="eggNOG" id="COG0457">
    <property type="taxonomic scope" value="Bacteria"/>
</dbReference>
<dbReference type="STRING" id="929556.Solca_0635"/>
<keyword evidence="4" id="KW-0472">Membrane</keyword>
<evidence type="ECO:0000256" key="3">
    <source>
        <dbReference type="ARBA" id="ARBA00022729"/>
    </source>
</evidence>
<evidence type="ECO:0000256" key="4">
    <source>
        <dbReference type="ARBA" id="ARBA00023136"/>
    </source>
</evidence>
<accession>H8KY22</accession>
<dbReference type="GO" id="GO:0009279">
    <property type="term" value="C:cell outer membrane"/>
    <property type="evidence" value="ECO:0007669"/>
    <property type="project" value="UniProtKB-SubCell"/>
</dbReference>